<accession>A0A4R8ZVN2</accession>
<evidence type="ECO:0000256" key="2">
    <source>
        <dbReference type="SAM" id="Phobius"/>
    </source>
</evidence>
<dbReference type="Proteomes" id="UP000297447">
    <property type="component" value="Unassembled WGS sequence"/>
</dbReference>
<feature type="region of interest" description="Disordered" evidence="1">
    <location>
        <begin position="266"/>
        <end position="301"/>
    </location>
</feature>
<comment type="caution">
    <text evidence="3">The sequence shown here is derived from an EMBL/GenBank/DDBJ whole genome shotgun (WGS) entry which is preliminary data.</text>
</comment>
<dbReference type="AlphaFoldDB" id="A0A4R8ZVN2"/>
<keyword evidence="2" id="KW-0812">Transmembrane</keyword>
<keyword evidence="4" id="KW-1185">Reference proteome</keyword>
<evidence type="ECO:0000313" key="3">
    <source>
        <dbReference type="EMBL" id="TFD47319.1"/>
    </source>
</evidence>
<dbReference type="InterPro" id="IPR013784">
    <property type="entry name" value="Carb-bd-like_fold"/>
</dbReference>
<keyword evidence="2" id="KW-0472">Membrane</keyword>
<dbReference type="Gene3D" id="2.60.40.1120">
    <property type="entry name" value="Carboxypeptidase-like, regulatory domain"/>
    <property type="match status" value="1"/>
</dbReference>
<feature type="transmembrane region" description="Helical" evidence="2">
    <location>
        <begin position="408"/>
        <end position="428"/>
    </location>
</feature>
<gene>
    <name evidence="3" type="ORF">E3T55_15350</name>
</gene>
<dbReference type="OrthoDB" id="3771655at2"/>
<dbReference type="GO" id="GO:0030246">
    <property type="term" value="F:carbohydrate binding"/>
    <property type="evidence" value="ECO:0007669"/>
    <property type="project" value="InterPro"/>
</dbReference>
<feature type="compositionally biased region" description="Polar residues" evidence="1">
    <location>
        <begin position="284"/>
        <end position="294"/>
    </location>
</feature>
<organism evidence="3 4">
    <name type="scientific">Cryobacterium frigoriphilum</name>
    <dbReference type="NCBI Taxonomy" id="1259150"/>
    <lineage>
        <taxon>Bacteria</taxon>
        <taxon>Bacillati</taxon>
        <taxon>Actinomycetota</taxon>
        <taxon>Actinomycetes</taxon>
        <taxon>Micrococcales</taxon>
        <taxon>Microbacteriaceae</taxon>
        <taxon>Cryobacterium</taxon>
    </lineage>
</organism>
<reference evidence="3 4" key="1">
    <citation type="submission" date="2019-03" db="EMBL/GenBank/DDBJ databases">
        <title>Genomics of glacier-inhabiting Cryobacterium strains.</title>
        <authorList>
            <person name="Liu Q."/>
            <person name="Xin Y.-H."/>
        </authorList>
    </citation>
    <scope>NUCLEOTIDE SEQUENCE [LARGE SCALE GENOMIC DNA]</scope>
    <source>
        <strain evidence="3 4">Hh14</strain>
    </source>
</reference>
<keyword evidence="2" id="KW-1133">Transmembrane helix</keyword>
<name>A0A4R8ZVN2_9MICO</name>
<feature type="compositionally biased region" description="Low complexity" evidence="1">
    <location>
        <begin position="267"/>
        <end position="283"/>
    </location>
</feature>
<dbReference type="EMBL" id="SOHE01000064">
    <property type="protein sequence ID" value="TFD47319.1"/>
    <property type="molecule type" value="Genomic_DNA"/>
</dbReference>
<evidence type="ECO:0000313" key="4">
    <source>
        <dbReference type="Proteomes" id="UP000297447"/>
    </source>
</evidence>
<protein>
    <submittedName>
        <fullName evidence="3">LPXTG cell wall anchor domain-containing protein</fullName>
    </submittedName>
</protein>
<dbReference type="NCBIfam" id="TIGR01167">
    <property type="entry name" value="LPXTG_anchor"/>
    <property type="match status" value="1"/>
</dbReference>
<sequence length="437" mass="44882">MPPRAVMQGVAGVSQQSKVTMGNIFQSLRTRGLALAVGLVAALAFGTVTAAAPAAVAAESHVGSVFGSVLAVQDQAQSETLGVVTVVLSRQNPELGFSEVARSLTVGSQYNFDNLIPGTYALAGLNETADSPWAARSASASETPFVVAAGSPTGTGLTFERLTGSISGTVTSQDNGTAIPLANAQVVAQSATTITRWAMTDESGAYTIDDLRLESYVVSFSLYDTSTGFRYEKEFWDNQPTADTATPVIVEPSALNATNVDAMLTSTPVETNPHPTPTNPTSTDGESALTQTGGESPAAAQTEVTISPDTASGPAATTFVAGGTIPIAMSGFQPFEVVNIWLYSTPVLLGTLTADAGGNIAGSFTIPAGTPGGTHHIVMFDESGTQYTSVDLTVTRELAKTGASASPLWFALAIMMLGGVAVLFAARIRRIANGSSK</sequence>
<dbReference type="SUPFAM" id="SSF49452">
    <property type="entry name" value="Starch-binding domain-like"/>
    <property type="match status" value="1"/>
</dbReference>
<dbReference type="RefSeq" id="WP_134520437.1">
    <property type="nucleotide sequence ID" value="NZ_SOHE01000064.1"/>
</dbReference>
<dbReference type="Pfam" id="PF13620">
    <property type="entry name" value="CarboxypepD_reg"/>
    <property type="match status" value="1"/>
</dbReference>
<evidence type="ECO:0000256" key="1">
    <source>
        <dbReference type="SAM" id="MobiDB-lite"/>
    </source>
</evidence>
<proteinExistence type="predicted"/>